<dbReference type="Pfam" id="PF00109">
    <property type="entry name" value="ketoacyl-synt"/>
    <property type="match status" value="5"/>
</dbReference>
<dbReference type="Gene3D" id="3.40.50.1820">
    <property type="entry name" value="alpha/beta hydrolase"/>
    <property type="match status" value="2"/>
</dbReference>
<dbReference type="PROSITE" id="PS52019">
    <property type="entry name" value="PKS_MFAS_DH"/>
    <property type="match status" value="1"/>
</dbReference>
<comment type="caution">
    <text evidence="9">The sequence shown here is derived from an EMBL/GenBank/DDBJ whole genome shotgun (WGS) entry which is preliminary data.</text>
</comment>
<dbReference type="Gene3D" id="3.10.129.120">
    <property type="match status" value="1"/>
</dbReference>
<feature type="domain" description="Ketosynthase family 3 (KS3)" evidence="7">
    <location>
        <begin position="2267"/>
        <end position="2702"/>
    </location>
</feature>
<feature type="domain" description="Carrier" evidence="6">
    <location>
        <begin position="4337"/>
        <end position="4411"/>
    </location>
</feature>
<dbReference type="PANTHER" id="PTHR43775:SF37">
    <property type="entry name" value="SI:DKEY-61P9.11"/>
    <property type="match status" value="1"/>
</dbReference>
<name>A0AAW1P578_9CHLO</name>
<dbReference type="GO" id="GO:0006633">
    <property type="term" value="P:fatty acid biosynthetic process"/>
    <property type="evidence" value="ECO:0007669"/>
    <property type="project" value="TreeGrafter"/>
</dbReference>
<feature type="domain" description="Carrier" evidence="6">
    <location>
        <begin position="2057"/>
        <end position="2131"/>
    </location>
</feature>
<dbReference type="InterPro" id="IPR020807">
    <property type="entry name" value="PKS_DH"/>
</dbReference>
<dbReference type="GO" id="GO:0031177">
    <property type="term" value="F:phosphopantetheine binding"/>
    <property type="evidence" value="ECO:0007669"/>
    <property type="project" value="InterPro"/>
</dbReference>
<dbReference type="InterPro" id="IPR049900">
    <property type="entry name" value="PKS_mFAS_DH"/>
</dbReference>
<dbReference type="Gene3D" id="3.40.50.720">
    <property type="entry name" value="NAD(P)-binding Rossmann-like Domain"/>
    <property type="match status" value="6"/>
</dbReference>
<dbReference type="Gene3D" id="3.40.47.10">
    <property type="match status" value="6"/>
</dbReference>
<dbReference type="SMART" id="SM00822">
    <property type="entry name" value="PKS_KR"/>
    <property type="match status" value="3"/>
</dbReference>
<feature type="domain" description="Ketosynthase family 3 (KS3)" evidence="7">
    <location>
        <begin position="1279"/>
        <end position="1712"/>
    </location>
</feature>
<dbReference type="InterPro" id="IPR009081">
    <property type="entry name" value="PP-bd_ACP"/>
</dbReference>
<feature type="domain" description="Carrier" evidence="6">
    <location>
        <begin position="4434"/>
        <end position="4512"/>
    </location>
</feature>
<dbReference type="Pfam" id="PF00975">
    <property type="entry name" value="Thioesterase"/>
    <property type="match status" value="2"/>
</dbReference>
<feature type="domain" description="Carrier" evidence="6">
    <location>
        <begin position="1135"/>
        <end position="1220"/>
    </location>
</feature>
<dbReference type="PROSITE" id="PS52004">
    <property type="entry name" value="KS3_2"/>
    <property type="match status" value="6"/>
</dbReference>
<feature type="domain" description="Carrier" evidence="6">
    <location>
        <begin position="1237"/>
        <end position="1311"/>
    </location>
</feature>
<dbReference type="Proteomes" id="UP001489004">
    <property type="component" value="Unassembled WGS sequence"/>
</dbReference>
<feature type="domain" description="Ketosynthase family 3 (KS3)" evidence="7">
    <location>
        <begin position="218"/>
        <end position="571"/>
    </location>
</feature>
<dbReference type="SUPFAM" id="SSF47336">
    <property type="entry name" value="ACP-like"/>
    <property type="match status" value="11"/>
</dbReference>
<evidence type="ECO:0000259" key="7">
    <source>
        <dbReference type="PROSITE" id="PS52004"/>
    </source>
</evidence>
<feature type="domain" description="Carrier" evidence="6">
    <location>
        <begin position="5354"/>
        <end position="5429"/>
    </location>
</feature>
<dbReference type="InterPro" id="IPR050091">
    <property type="entry name" value="PKS_NRPS_Biosynth_Enz"/>
</dbReference>
<feature type="domain" description="Ketosynthase family 3 (KS3)" evidence="7">
    <location>
        <begin position="4544"/>
        <end position="4989"/>
    </location>
</feature>
<accession>A0AAW1P578</accession>
<dbReference type="GO" id="GO:0004312">
    <property type="term" value="F:fatty acid synthase activity"/>
    <property type="evidence" value="ECO:0007669"/>
    <property type="project" value="TreeGrafter"/>
</dbReference>
<sequence length="6139" mass="633619">MEERGAYGVAVDIWPPTHLPAQQVLRHIVESSGEYSVAIHSGRIHAERLVSSPLPAKRTLRPAPDQPVLVSGGIKGLGLEYAKQALRGGCRCMILCSRNPSLSKEELVALAGNGDAAVFVAQCDMGDRESGQQLLSWAHNHLPSIQHYAHAAGTLGFDSITDMTPEAFWAVSQAKVIGANPFDACALPLTSHTLFSSTAAVWSQPRGAHYSAANSYLMGVAAAARHAGRPATAVNFGPFGEVGMAASYASSMAAIGLHSLAPSAAYTAAAAEVSGEDLGPEGRFSDGHFDSLSAVELANSISKSIGRDLPGTLVFDYPSVADLAAHLQALLAPGVGAAALVQHGGAGLIAGMLTLDGHCKTMDAAADGYVRAEACIVMRLDLADVGARHESMTSAVILKGTFVNQDGRSSSLTAPNGPSQQNVIRGALHSAALAPDSISGLEMHGTGTPLGDPIEVGAAVAVLTSTLCPLRMTAAKSRMGHAEPAAGTVGFVHALSALAHDRTQPVVSLRSLNPHLVSILQAATAQGDGAPLLPKQDAPAALVNTREGWQAAMGISSFAFQGTNAHAVLCKARAPSMAQHAAHATSPMNRQRFWFTVPAHTLLGKALTTHVRREAVMQTYMSRACLAYLLDHHIQNRALLPGAAMFEMAAAAAQTLAGNPTNGRSLILGITISAPMVLTPGADALLSCAVSYESGRLEIRSGSAAQQHNQVHLTGRAGCEAGLTSPPATSATAALSNGSQSVLQTLTPARAATQTLPTAVASVALQPVLGEQPSGYTMHPAVLDSCTHTAAAFAASRGASSEGLTRIPAALEAFSARKSASPTTTAWCRGTLQQMLADGSVLTSFAILIAQAAPAVTISGFLAKVVRAAGLARKSAGAAVATTEYEIVWQAEATAQAGRALSAAAPGPCDDGLLQWQVSAPHAARLTYAMTYAMTKTTHSFSSPAGSALASVALLQSVVRTAAAGSAVQLRTRGAFSFPPVSEPAGANARATRQDMTSAGILLGGAATMPAQVVVSPFEWPKLMAGAEVVFPVFSEYAAAKQSAAAVVASGRRALGRPELPAAATAVAGAKDSEIRQQRVLKEVRTIVERMLGSGVAADQLLMEAGLDSMGAVELRTALSSHFDAELPVTVTFDYPSPATLAKYLASVLATAPATARAAPGAAEQDVDPNQPLMEAGLDSLGAVELRTALGNQFNIELPATVTFDYPSVSALSKYLLELLGPQEPQQLAGPQGQPGPDTAAILAAVQTLVGSLLGPDIDPHQPLMEAGLDSLGAVELRTSLGSRFDLELRATVTFDYPTASALAFLATEADLPTSVPLQRWDVDLYYSPESSGDLSMYVRLASFDPQLDAFDAALFRLSNNEAQAMDPQNRILLEQAHLALADAAADVGSLADTKTGVYVGCMYQEYTQLQYNLGYKISPGIATGNGISYLVGRLSYTFGLQGPCVSTDTACSSSLVATTLAHKGLLAGDTIAGLAGGVNAMLLPITTCTICGLNALSPVGRCKTFDASADGYGRGEGFAVAVLARSAAQHAQRVAVVAACAINQDGRSSGLTAPNGPSQTALVRDVMLRGGLGAGEVGFVAVHGTGTPLGDPIEVSGLGQALAGPKGAAGKLQATMGSVKSCYCHTEGAAGLTGVLMTVQALQRRAHSAVLNCRNLNPYVSAALADWTKAPQLQASIPRQIAPSAAHALQAAAGTSSFGMGGTNAHLIATMPFTPADKAAVDSVWHKQRLWAAPLPYHMLAATRPQPRSHHCEFLVHLKSPALAFLSDHQVQGRALVPGAALFEMAFTAARVLTGNGVHGQSGHVLLGSAIPAPIHLPRDKPTAVHCSVSCLDGRLAVQSASGAALTQHLTSQVASSTSAAVPGGGHILITGGLGGVGSLVAAWLASQGAASHIHLVGRTGRPASAAAAQAILSAAGTACITMTRCDISSSEEANYAAANGMLGAWALSQQSMGSMGTAVQWGAWASVGMASQKASVLARIERSGMGLIQPAEGLAALAAVISGSVSAQAIASPFRWSTLLQGVKAIPPVFVNFAPMAVSSRHTVHIAVGLPPAALSAAQILADMKTVIQAMLGSQVSDTQPLMEAGLDSLGAVELRNSIASHFSVDLPATLMFDYPTTSAIAAFIGAQLSSRAAAVLETHPGFSDSLEGRLSTGPEAGAVSMGLAAVTAIVEETVLQMLGPGVGAQQPLMEAGLDSLAAVELRDSLSARFSLELPATLTFDYPTVQALSAHLHSRVTVSTSYTSAMQPYGGQSTGSLQAIGSPQQLSTEVMGVSCRYPGGQGDSVKGFGAAMRGSADLPEQIPLGRWNLDSLFSPEPAAGRMYARFACFVTDIDRFDAPLFSMARSEALGADPQSRVLLEETFTALSHSAASLGPAFGSETGVYIGCMYQEYTDLLGRSGGKLTSATATGNSLSFMVGRVSYTFGLTGPCVSTDTACSSSLVATHMAHKGLLARESSAAVAGGVNTMISSLTTVAICQLQALSPGGRCKSFDASADGYGRGEGFAVAVLARPAPDNQPAAIVRSSAVNQDGRSSSLTAPNGPSQSRLIATALLLGELSAADVAFVAVHGTGTPLGDPIESCRIDHGIVVQSSSSGTAVEEGVRDASMLWAIRAWEAAQCPAKLSLITQELHQVAPFTSSSTATPADHTAIGLARTLFMERRPAFGPAIDLQPGALPTLGMLASLLQHSGGACLARTLFMERRPAFGPAIDLQPGALPTLGMLASLLQHSGEFAVAVRGQRAYGLRLVRSPEVVPRDVPIHPDQTCMVAGGTKGLGLEYARQLVKRGCKRLLLTSRSPDVPRHLLEEFAAADVAVFVVQADSGDAEASQAVLRWAHEHLPHVQHYAHAAGVSGFSLLADMTDEAMWAVCKPKVVGAAAFDAAAIPVNTAVLFSSTSAVWSQPGAGHYAAANSYLDALAARRHASGQAATAVQFGPFAETGMASDHVQTLAALGLHSLKPHQVYEAGQAAGLQSALVYAKLDIPRFTSLYAAKGRWALLDQLASVAIDTSATLSGQDTLPSHATAADERSGSRAVDQPVGPRLAALAAPEMALSAVEQIVREAAATVLGTDATGADGHFAAGAIDSLSAVELTNSLSAALSLQLPSTLVFDYPSISAIAQHVHGLLAPAAAVVLRSAELATLVARDASGGQLVQVAVSANLPVGQQAAHPILQGCDGISTVSLSRWDVEAPRNGKAQLRIRFGGFLADVDHFDAAWFNITPPEADLMDPQQRLLLEASAELMAPHAGHPPAGEQTGFEQTAHGRSLTSAETGVYVGIQQMEYGGLAAPYLQSIGPFSATGGPFSVAAGRLSFTYGLKGPAVSVDTACSSALVGTHLGAQHLATHGGSALACGVNLMLAETTTAAAQAAGMLTRDGHCKTLDAAAEGYVRGEACIAMLLTAVQDLTHALNSQPSTSSGTLVLLKATYVNQDGRSSSLTAPNGPSQQAVIRGALATAQIQPQAVSYLEMHGTGTPLGDPIEVGAAGAVLQGGVHPVRFTAAKSRLGHAEPAAGAVGIMQLMAMMGQARANAIMSLRQVNPHLVSLMETARQQGEKARYLPRQDVLAVVAANGEGTGWQSIGGYLTTIITPAAAAGAAQDDWSLQQRPAYAVEQQSSSIPGSRTSAIVGFSSRYPAAESGPASFWAAAGDPADVQRVIPLDRWDINACYTPDMTPSKMSLTTRFGGFCANVDQFDAELFHMSPVEASATDPQQRVLMEETYKALNDAQGASPALSAAGGTFTGVYVGCMYHEYIDLMVGGGAKLPPQAFIGNGPPYMVGRLSYAFGLTGPCVSTDTACSSSLVAAHLAHRGLLTDEATSAVAGGINIMLRAETTAGIGQLQALSPVGRCKTFDASGDGYGRGEGFAAAVLQPSSSTFAQPSSSPLYGILICGSAVNQDGRSSGLTAPNGPSQSTLMRTALASGHLSADSVFAVSVHGTGTPLGDPIEVGALGQALARKGGAVTPGGLTLLSNKSCYGHTEGAAGLTGLLLAAMALKTSAVVPVKNLRTINPYVAAAIVDWRRHSSLAAKIPLQTGAGMASGQQQGMHAGTSSFGMSGVNAHMLVSSTTAPESAVVAKEATFVRARHWCAIAAHPFLQMALKSLAGSGTRFQANLQKPALAFLQDHQVQGQALLPGAAIGGGSFPAATIMHAGGILQDATLANQSAASLRAAAAPKLDGILRLADALGGSPAAGVVLFSSTAALLGAAGQANYAAANAALNSWAGTQQAAGISATSIMWGAWATGMAASDPSIARRFERLGMGLIQPAAGLEALSRARQSRNAQVVANPFIWSKLQQPGQPIPFMFELFKPDETAAHALPIPGGSRTPSRGLPSQGLSLEASKASTLAGLDEIVLSMLGTKVSHNQPLMEAGLDSLGAVELRNAVQSRFGIDLPATITFDYPTIGTLAAFLAPQLVAASQTRQDLDALAGSKNGQRTNAYSPDLAGIAAEIQSVVGSLLGGDIGPDQPLMEAGLDSLGAVELRSALSTRFALDLPATLTFDYPTAHALARHIGALLGESSRAGASALAVAHGSQALGTAAEAAGNSRLQTSCVVGMASRYPGSEAGLSGFWTTIAQSGDLPTIVPLDRWDIERAYSPDAASAKMTMYVRFAAFCGGVGDFDAALFKMPRNEALVMDPQQRVLLEETATALADAGANMGEPVPNHTGVYVGCMYQEYTDVVISAGQKLPPQAVVGSGLSFMVGRLSYTFGLTGPCVSTDTACSSSLVATHLAHKGLVLAEAEAAVAAGVNIMLLAGTTAAICQLQALSPVGRCKSFDASGDGYGRGEGFAVAVLQDAQHAQRSAAYGQLGNALVIIAGSAVNQDGRSSGLTAPNGPSQTALVYAALACGSLFAAQVGSVSVHGTGTPLGDPIEVGALGQALSHSRAHAGSGAAPAAAAVSLLSNKACFGHTEGAAGLTGLLLAVGALAEAAAAPIMHLRNVNPHVMAALSDWKRGRDLCARLPRQPEGAKRPGLAAGTSSFGMSGVNAHVLLTPSGSNSYAPRARPNMAFERSRLYILAKPHHLLSIVHYAASREAVFNFLLGSPAAAGPARLADGPAVPKLMGLINAKATYIVTGGAGGLGLLTASWMVEAGALSLVLLGRTGRAASAAHLAALTRSGCLVTVMRSDVSRQDEAAAALEAARALGRPLGGIIQAAGLQVEARLLKQSAQSMRAVIAPKAGALQNLGDRSGAAPLAFNLLFSSVSSIAGFSGHANYCAGNAVLDAAAEQQAACGLTTIAVQWGAWSAVGMAHDKHAVSQQQAAALGMLSPHAGVAAMEVLLRGIPAHGTSAGSVGVATQLYWRQLLQGVKALPAFYSAVAGPSAMAAGQAPTRAAIAAATQHTAKRAAPAAPTAASPAMTQERMEDQILAVVRDLIGASVTVDQPLASQGLDSLASMELRQKLQEATGLELTTLIEDPEHASVRRLAAEALSHLASGEGKPNGGQQAAAQDRSLWISPTPVSVKLRLFCLPYAGGVSENVFARWAMMMPPSIQVCPIELPGRGRREGEPAISDVHTLAAQLAECLPLQGKPYALFGTCLGAITAYEVARQAQAKGLPLPVAIFPSAVSPPHMYAIAVMKLYVGRELAYDETPPVEEVMAKLRTWDTLPKEVLMQVFEKGNFAGLDQMKANDRLWQKVAPMGVNDIMMAVQYRFTPQPPLNIRMVSFDGLLDYTIDPGNMAKWGDYTTGPFRNVPIKGDHYFVSTHYCEVADAVTQELLDIMDGLQGGLLGEGHSWVGSAAAAPAEAPPQVIIEDLDVQASSSAAPPASATNLEADILELVRSYVGANVRLDQPLASQGLDSLAAMELRQKLQERTGVPLTALIEDPEGATVQRIIAEAKAVLGDGTSEVACPSRQANAGSLWISPTPVSVKLRLFCLPYAGGVSENVFARWAMMMPPSIQVCPIELPGRGRREGEPAISDVHMLAAALAECLPLQGKPYALFGTCLGAITAYEVTRQVQQSSRPMPLALFMAAVSPPHMYALAVMKLYVQRSLAFDAAPPVEEVMEKLRGWDQLPREVLMQVFEKGHFAGLDQMKANERLFQKVAPMGVNDIMMAVQYRFTPQPPLNLPITSFDGLLDETIEPSNMAQWAAYTDGPFRNVPIMGDHYFVSTHFREVVDVVTQELLDLLEQHSQGGLLGEGHSWV</sequence>
<dbReference type="InterPro" id="IPR001031">
    <property type="entry name" value="Thioesterase"/>
</dbReference>
<evidence type="ECO:0000313" key="10">
    <source>
        <dbReference type="Proteomes" id="UP001489004"/>
    </source>
</evidence>
<dbReference type="SUPFAM" id="SSF53901">
    <property type="entry name" value="Thiolase-like"/>
    <property type="match status" value="9"/>
</dbReference>
<keyword evidence="3" id="KW-0808">Transferase</keyword>
<dbReference type="SMART" id="SM00826">
    <property type="entry name" value="PKS_DH"/>
    <property type="match status" value="2"/>
</dbReference>
<gene>
    <name evidence="9" type="ORF">WJX72_004698</name>
</gene>
<dbReference type="InterPro" id="IPR020806">
    <property type="entry name" value="PKS_PP-bd"/>
</dbReference>
<dbReference type="InterPro" id="IPR013968">
    <property type="entry name" value="PKS_KR"/>
</dbReference>
<feature type="region of interest" description="Disordered" evidence="5">
    <location>
        <begin position="3017"/>
        <end position="3036"/>
    </location>
</feature>
<dbReference type="InterPro" id="IPR016039">
    <property type="entry name" value="Thiolase-like"/>
</dbReference>
<dbReference type="Pfam" id="PF21089">
    <property type="entry name" value="PKS_DH_N"/>
    <property type="match status" value="3"/>
</dbReference>
<dbReference type="CDD" id="cd05274">
    <property type="entry name" value="KR_FAS_SDR_x"/>
    <property type="match status" value="1"/>
</dbReference>
<dbReference type="Gene3D" id="1.10.1200.10">
    <property type="entry name" value="ACP-like"/>
    <property type="match status" value="10"/>
</dbReference>
<evidence type="ECO:0000259" key="8">
    <source>
        <dbReference type="PROSITE" id="PS52019"/>
    </source>
</evidence>
<dbReference type="InterPro" id="IPR057326">
    <property type="entry name" value="KR_dom"/>
</dbReference>
<protein>
    <submittedName>
        <fullName evidence="9">Uncharacterized protein</fullName>
    </submittedName>
</protein>
<dbReference type="EMBL" id="JALJOR010000019">
    <property type="protein sequence ID" value="KAK9803914.1"/>
    <property type="molecule type" value="Genomic_DNA"/>
</dbReference>
<evidence type="ECO:0000256" key="1">
    <source>
        <dbReference type="ARBA" id="ARBA00022450"/>
    </source>
</evidence>
<evidence type="ECO:0000259" key="6">
    <source>
        <dbReference type="PROSITE" id="PS50075"/>
    </source>
</evidence>
<dbReference type="SMART" id="SM01294">
    <property type="entry name" value="PKS_PP_betabranch"/>
    <property type="match status" value="5"/>
</dbReference>
<dbReference type="PANTHER" id="PTHR43775">
    <property type="entry name" value="FATTY ACID SYNTHASE"/>
    <property type="match status" value="1"/>
</dbReference>
<dbReference type="InterPro" id="IPR036736">
    <property type="entry name" value="ACP-like_sf"/>
</dbReference>
<dbReference type="InterPro" id="IPR036291">
    <property type="entry name" value="NAD(P)-bd_dom_sf"/>
</dbReference>
<evidence type="ECO:0000256" key="2">
    <source>
        <dbReference type="ARBA" id="ARBA00022553"/>
    </source>
</evidence>
<dbReference type="InterPro" id="IPR014031">
    <property type="entry name" value="Ketoacyl_synth_C"/>
</dbReference>
<dbReference type="PROSITE" id="PS50075">
    <property type="entry name" value="CARRIER"/>
    <property type="match status" value="10"/>
</dbReference>
<dbReference type="Pfam" id="PF08659">
    <property type="entry name" value="KR"/>
    <property type="match status" value="5"/>
</dbReference>
<feature type="domain" description="Carrier" evidence="6">
    <location>
        <begin position="257"/>
        <end position="331"/>
    </location>
</feature>
<evidence type="ECO:0000256" key="3">
    <source>
        <dbReference type="ARBA" id="ARBA00022679"/>
    </source>
</evidence>
<dbReference type="Pfam" id="PF00550">
    <property type="entry name" value="PP-binding"/>
    <property type="match status" value="11"/>
</dbReference>
<organism evidence="9 10">
    <name type="scientific">[Myrmecia] bisecta</name>
    <dbReference type="NCBI Taxonomy" id="41462"/>
    <lineage>
        <taxon>Eukaryota</taxon>
        <taxon>Viridiplantae</taxon>
        <taxon>Chlorophyta</taxon>
        <taxon>core chlorophytes</taxon>
        <taxon>Trebouxiophyceae</taxon>
        <taxon>Trebouxiales</taxon>
        <taxon>Trebouxiaceae</taxon>
        <taxon>Myrmecia</taxon>
    </lineage>
</organism>
<feature type="domain" description="Carrier" evidence="6">
    <location>
        <begin position="5762"/>
        <end position="5837"/>
    </location>
</feature>
<dbReference type="InterPro" id="IPR006162">
    <property type="entry name" value="Ppantetheine_attach_site"/>
</dbReference>
<feature type="domain" description="PKS/mFAS DH" evidence="8">
    <location>
        <begin position="600"/>
        <end position="872"/>
    </location>
</feature>
<dbReference type="PROSITE" id="PS00012">
    <property type="entry name" value="PHOSPHOPANTETHEINE"/>
    <property type="match status" value="7"/>
</dbReference>
<keyword evidence="10" id="KW-1185">Reference proteome</keyword>
<feature type="region of interest" description="N-terminal hotdog fold" evidence="4">
    <location>
        <begin position="600"/>
        <end position="720"/>
    </location>
</feature>
<feature type="active site" description="Proton acceptor; for dehydratase activity" evidence="4">
    <location>
        <position position="632"/>
    </location>
</feature>
<reference evidence="9 10" key="1">
    <citation type="journal article" date="2024" name="Nat. Commun.">
        <title>Phylogenomics reveals the evolutionary origins of lichenization in chlorophyte algae.</title>
        <authorList>
            <person name="Puginier C."/>
            <person name="Libourel C."/>
            <person name="Otte J."/>
            <person name="Skaloud P."/>
            <person name="Haon M."/>
            <person name="Grisel S."/>
            <person name="Petersen M."/>
            <person name="Berrin J.G."/>
            <person name="Delaux P.M."/>
            <person name="Dal Grande F."/>
            <person name="Keller J."/>
        </authorList>
    </citation>
    <scope>NUCLEOTIDE SEQUENCE [LARGE SCALE GENOMIC DNA]</scope>
    <source>
        <strain evidence="9 10">SAG 2043</strain>
    </source>
</reference>
<dbReference type="InterPro" id="IPR029058">
    <property type="entry name" value="AB_hydrolase_fold"/>
</dbReference>
<keyword evidence="1" id="KW-0596">Phosphopantetheine</keyword>
<keyword evidence="2" id="KW-0597">Phosphoprotein</keyword>
<feature type="region of interest" description="C-terminal hotdog fold" evidence="4">
    <location>
        <begin position="730"/>
        <end position="872"/>
    </location>
</feature>
<dbReference type="InterPro" id="IPR049551">
    <property type="entry name" value="PKS_DH_C"/>
</dbReference>
<dbReference type="Pfam" id="PF02801">
    <property type="entry name" value="Ketoacyl-synt_C"/>
    <property type="match status" value="6"/>
</dbReference>
<dbReference type="SUPFAM" id="SSF51735">
    <property type="entry name" value="NAD(P)-binding Rossmann-fold domains"/>
    <property type="match status" value="5"/>
</dbReference>
<evidence type="ECO:0000313" key="9">
    <source>
        <dbReference type="EMBL" id="KAK9803914.1"/>
    </source>
</evidence>
<feature type="domain" description="Ketosynthase family 3 (KS3)" evidence="7">
    <location>
        <begin position="3143"/>
        <end position="3560"/>
    </location>
</feature>
<dbReference type="InterPro" id="IPR020841">
    <property type="entry name" value="PKS_Beta-ketoAc_synthase_dom"/>
</dbReference>
<dbReference type="Pfam" id="PF14765">
    <property type="entry name" value="PS-DH"/>
    <property type="match status" value="1"/>
</dbReference>
<feature type="domain" description="Carrier" evidence="6">
    <location>
        <begin position="2164"/>
        <end position="2238"/>
    </location>
</feature>
<dbReference type="GO" id="GO:0044550">
    <property type="term" value="P:secondary metabolite biosynthetic process"/>
    <property type="evidence" value="ECO:0007669"/>
    <property type="project" value="UniProtKB-ARBA"/>
</dbReference>
<dbReference type="SMART" id="SM00823">
    <property type="entry name" value="PKS_PP"/>
    <property type="match status" value="11"/>
</dbReference>
<evidence type="ECO:0000256" key="4">
    <source>
        <dbReference type="PROSITE-ProRule" id="PRU01363"/>
    </source>
</evidence>
<dbReference type="SMART" id="SM00825">
    <property type="entry name" value="PKS_KS"/>
    <property type="match status" value="5"/>
</dbReference>
<dbReference type="InterPro" id="IPR014030">
    <property type="entry name" value="Ketoacyl_synth_N"/>
</dbReference>
<dbReference type="CDD" id="cd00833">
    <property type="entry name" value="PKS"/>
    <property type="match status" value="6"/>
</dbReference>
<dbReference type="Gene3D" id="3.10.129.10">
    <property type="entry name" value="Hotdog Thioesterase"/>
    <property type="match status" value="2"/>
</dbReference>
<feature type="domain" description="Ketosynthase family 3 (KS3)" evidence="7">
    <location>
        <begin position="3619"/>
        <end position="4063"/>
    </location>
</feature>
<dbReference type="InterPro" id="IPR049552">
    <property type="entry name" value="PKS_DH_N"/>
</dbReference>
<feature type="active site" description="Proton donor; for dehydratase activity" evidence="4">
    <location>
        <position position="784"/>
    </location>
</feature>
<dbReference type="SUPFAM" id="SSF53474">
    <property type="entry name" value="alpha/beta-Hydrolases"/>
    <property type="match status" value="2"/>
</dbReference>
<proteinExistence type="predicted"/>
<feature type="domain" description="Carrier" evidence="6">
    <location>
        <begin position="3051"/>
        <end position="3126"/>
    </location>
</feature>
<evidence type="ECO:0000256" key="5">
    <source>
        <dbReference type="SAM" id="MobiDB-lite"/>
    </source>
</evidence>